<dbReference type="AlphaFoldDB" id="A0AAD6WT93"/>
<dbReference type="EMBL" id="JARJCM010000211">
    <property type="protein sequence ID" value="KAJ7022379.1"/>
    <property type="molecule type" value="Genomic_DNA"/>
</dbReference>
<sequence length="129" mass="15248">MSCITGTTSNTSTEHMLAQRRYREKNKQALRAKARTEMQAYRARIQNSEELKALARESRREADASYQERRGQKKFIARFGEQSFDDIYLPQFAIHGNETHKLQFVRETEKAAEARLPKETRRAKERKQR</sequence>
<dbReference type="Proteomes" id="UP001218188">
    <property type="component" value="Unassembled WGS sequence"/>
</dbReference>
<feature type="compositionally biased region" description="Basic and acidic residues" evidence="2">
    <location>
        <begin position="110"/>
        <end position="122"/>
    </location>
</feature>
<evidence type="ECO:0000313" key="5">
    <source>
        <dbReference type="EMBL" id="KAJ7022379.1"/>
    </source>
</evidence>
<accession>A0AAD6WT93</accession>
<evidence type="ECO:0000256" key="2">
    <source>
        <dbReference type="SAM" id="MobiDB-lite"/>
    </source>
</evidence>
<evidence type="ECO:0000313" key="6">
    <source>
        <dbReference type="Proteomes" id="UP001218188"/>
    </source>
</evidence>
<name>A0AAD6WT93_9AGAR</name>
<evidence type="ECO:0000313" key="4">
    <source>
        <dbReference type="EMBL" id="KAJ7022285.1"/>
    </source>
</evidence>
<reference evidence="3" key="1">
    <citation type="submission" date="2023-03" db="EMBL/GenBank/DDBJ databases">
        <title>Massive genome expansion in bonnet fungi (Mycena s.s.) driven by repeated elements and novel gene families across ecological guilds.</title>
        <authorList>
            <consortium name="Lawrence Berkeley National Laboratory"/>
            <person name="Harder C.B."/>
            <person name="Miyauchi S."/>
            <person name="Viragh M."/>
            <person name="Kuo A."/>
            <person name="Thoen E."/>
            <person name="Andreopoulos B."/>
            <person name="Lu D."/>
            <person name="Skrede I."/>
            <person name="Drula E."/>
            <person name="Henrissat B."/>
            <person name="Morin E."/>
            <person name="Kohler A."/>
            <person name="Barry K."/>
            <person name="LaButti K."/>
            <person name="Morin E."/>
            <person name="Salamov A."/>
            <person name="Lipzen A."/>
            <person name="Mereny Z."/>
            <person name="Hegedus B."/>
            <person name="Baldrian P."/>
            <person name="Stursova M."/>
            <person name="Weitz H."/>
            <person name="Taylor A."/>
            <person name="Grigoriev I.V."/>
            <person name="Nagy L.G."/>
            <person name="Martin F."/>
            <person name="Kauserud H."/>
        </authorList>
    </citation>
    <scope>NUCLEOTIDE SEQUENCE</scope>
    <source>
        <strain evidence="3">CBHHK200</strain>
    </source>
</reference>
<dbReference type="EMBL" id="JARJCM010000273">
    <property type="protein sequence ID" value="KAJ7020139.1"/>
    <property type="molecule type" value="Genomic_DNA"/>
</dbReference>
<protein>
    <submittedName>
        <fullName evidence="3">Uncharacterized protein</fullName>
    </submittedName>
</protein>
<feature type="region of interest" description="Disordered" evidence="2">
    <location>
        <begin position="110"/>
        <end position="129"/>
    </location>
</feature>
<organism evidence="3 6">
    <name type="scientific">Mycena alexandri</name>
    <dbReference type="NCBI Taxonomy" id="1745969"/>
    <lineage>
        <taxon>Eukaryota</taxon>
        <taxon>Fungi</taxon>
        <taxon>Dikarya</taxon>
        <taxon>Basidiomycota</taxon>
        <taxon>Agaricomycotina</taxon>
        <taxon>Agaricomycetes</taxon>
        <taxon>Agaricomycetidae</taxon>
        <taxon>Agaricales</taxon>
        <taxon>Marasmiineae</taxon>
        <taxon>Mycenaceae</taxon>
        <taxon>Mycena</taxon>
    </lineage>
</organism>
<keyword evidence="1" id="KW-0175">Coiled coil</keyword>
<dbReference type="EMBL" id="JARJCM010000212">
    <property type="protein sequence ID" value="KAJ7022285.1"/>
    <property type="molecule type" value="Genomic_DNA"/>
</dbReference>
<keyword evidence="6" id="KW-1185">Reference proteome</keyword>
<evidence type="ECO:0000256" key="1">
    <source>
        <dbReference type="SAM" id="Coils"/>
    </source>
</evidence>
<evidence type="ECO:0000313" key="3">
    <source>
        <dbReference type="EMBL" id="KAJ7020139.1"/>
    </source>
</evidence>
<feature type="coiled-coil region" evidence="1">
    <location>
        <begin position="31"/>
        <end position="58"/>
    </location>
</feature>
<comment type="caution">
    <text evidence="3">The sequence shown here is derived from an EMBL/GenBank/DDBJ whole genome shotgun (WGS) entry which is preliminary data.</text>
</comment>
<proteinExistence type="predicted"/>
<gene>
    <name evidence="5" type="ORF">C8F04DRAFT_1272723</name>
    <name evidence="4" type="ORF">C8F04DRAFT_1272729</name>
    <name evidence="3" type="ORF">C8F04DRAFT_1275496</name>
</gene>